<evidence type="ECO:0000313" key="3">
    <source>
        <dbReference type="Proteomes" id="UP000820669"/>
    </source>
</evidence>
<dbReference type="CDD" id="cd02440">
    <property type="entry name" value="AdoMet_MTases"/>
    <property type="match status" value="1"/>
</dbReference>
<evidence type="ECO:0000256" key="1">
    <source>
        <dbReference type="SAM" id="MobiDB-lite"/>
    </source>
</evidence>
<dbReference type="GO" id="GO:0032259">
    <property type="term" value="P:methylation"/>
    <property type="evidence" value="ECO:0007669"/>
    <property type="project" value="UniProtKB-KW"/>
</dbReference>
<dbReference type="GO" id="GO:0008168">
    <property type="term" value="F:methyltransferase activity"/>
    <property type="evidence" value="ECO:0007669"/>
    <property type="project" value="UniProtKB-KW"/>
</dbReference>
<dbReference type="Proteomes" id="UP000820669">
    <property type="component" value="Unassembled WGS sequence"/>
</dbReference>
<dbReference type="InterPro" id="IPR006764">
    <property type="entry name" value="SAM_dep_MeTrfase_SAV2177_type"/>
</dbReference>
<keyword evidence="2" id="KW-0489">Methyltransferase</keyword>
<dbReference type="Gene3D" id="3.40.50.150">
    <property type="entry name" value="Vaccinia Virus protein VP39"/>
    <property type="match status" value="1"/>
</dbReference>
<name>A0ABX1SK36_9PSEU</name>
<feature type="region of interest" description="Disordered" evidence="1">
    <location>
        <begin position="1"/>
        <end position="52"/>
    </location>
</feature>
<organism evidence="2 3">
    <name type="scientific">Pseudonocardia acidicola</name>
    <dbReference type="NCBI Taxonomy" id="2724939"/>
    <lineage>
        <taxon>Bacteria</taxon>
        <taxon>Bacillati</taxon>
        <taxon>Actinomycetota</taxon>
        <taxon>Actinomycetes</taxon>
        <taxon>Pseudonocardiales</taxon>
        <taxon>Pseudonocardiaceae</taxon>
        <taxon>Pseudonocardia</taxon>
    </lineage>
</organism>
<dbReference type="EMBL" id="JAAXLA010000108">
    <property type="protein sequence ID" value="NMI01916.1"/>
    <property type="molecule type" value="Genomic_DNA"/>
</dbReference>
<accession>A0ABX1SK36</accession>
<dbReference type="Pfam" id="PF04672">
    <property type="entry name" value="Methyltransf_19"/>
    <property type="match status" value="1"/>
</dbReference>
<proteinExistence type="predicted"/>
<reference evidence="2 3" key="1">
    <citation type="submission" date="2020-04" db="EMBL/GenBank/DDBJ databases">
        <authorList>
            <person name="Klaysubun C."/>
            <person name="Duangmal K."/>
            <person name="Lipun K."/>
        </authorList>
    </citation>
    <scope>NUCLEOTIDE SEQUENCE [LARGE SCALE GENOMIC DNA]</scope>
    <source>
        <strain evidence="2 3">K10HN5</strain>
    </source>
</reference>
<dbReference type="InterPro" id="IPR029063">
    <property type="entry name" value="SAM-dependent_MTases_sf"/>
</dbReference>
<keyword evidence="2" id="KW-0808">Transferase</keyword>
<keyword evidence="3" id="KW-1185">Reference proteome</keyword>
<evidence type="ECO:0000313" key="2">
    <source>
        <dbReference type="EMBL" id="NMI01916.1"/>
    </source>
</evidence>
<dbReference type="PIRSF" id="PIRSF017393">
    <property type="entry name" value="MTase_SAV2177"/>
    <property type="match status" value="1"/>
</dbReference>
<protein>
    <submittedName>
        <fullName evidence="2">SAM-dependent methyltransferase</fullName>
    </submittedName>
</protein>
<sequence>MPTAGRARSGLASPHARWQDRRRRAARTRGGAVNDPSARPQDLEPGAPPEVDLSRPSIARVYDYVLGGKQHFEADRRAGNSVFNALPESRLLAKDNRNLLRRMVRHLVGEAGIRQIVDVGSGLPTEGNVHEVAQAIDPSVRVVYVDNDPVVLAHGRALLGENDTTTVITADMRDPSSIFDDPATRQLIDESRPFAILASGILHHLPDEQDPWAVADALKRRLPVGGYMMITNFLDDDEPRAKALERGFLEGGLGTGRFRTWAELRRFFDGLEMVEPGLVYANDWRPDELTLADSPVHTLYAGGIGRRVA</sequence>
<dbReference type="SUPFAM" id="SSF53335">
    <property type="entry name" value="S-adenosyl-L-methionine-dependent methyltransferases"/>
    <property type="match status" value="1"/>
</dbReference>
<gene>
    <name evidence="2" type="ORF">HF526_32155</name>
</gene>
<comment type="caution">
    <text evidence="2">The sequence shown here is derived from an EMBL/GenBank/DDBJ whole genome shotgun (WGS) entry which is preliminary data.</text>
</comment>